<dbReference type="InterPro" id="IPR016156">
    <property type="entry name" value="FAD/NAD-linked_Rdtase_dimer_sf"/>
</dbReference>
<dbReference type="Proteomes" id="UP000031668">
    <property type="component" value="Unassembled WGS sequence"/>
</dbReference>
<reference evidence="7 8" key="1">
    <citation type="journal article" date="2014" name="Genome Biol. Evol.">
        <title>The genome of the myxosporean Thelohanellus kitauei shows adaptations to nutrient acquisition within its fish host.</title>
        <authorList>
            <person name="Yang Y."/>
            <person name="Xiong J."/>
            <person name="Zhou Z."/>
            <person name="Huo F."/>
            <person name="Miao W."/>
            <person name="Ran C."/>
            <person name="Liu Y."/>
            <person name="Zhang J."/>
            <person name="Feng J."/>
            <person name="Wang M."/>
            <person name="Wang M."/>
            <person name="Wang L."/>
            <person name="Yao B."/>
        </authorList>
    </citation>
    <scope>NUCLEOTIDE SEQUENCE [LARGE SCALE GENOMIC DNA]</scope>
    <source>
        <strain evidence="7">Wuqing</strain>
    </source>
</reference>
<dbReference type="OrthoDB" id="6029at2759"/>
<dbReference type="InterPro" id="IPR036188">
    <property type="entry name" value="FAD/NAD-bd_sf"/>
</dbReference>
<gene>
    <name evidence="7" type="ORF">RF11_12786</name>
</gene>
<keyword evidence="4" id="KW-0560">Oxidoreductase</keyword>
<evidence type="ECO:0000256" key="5">
    <source>
        <dbReference type="SAM" id="Phobius"/>
    </source>
</evidence>
<keyword evidence="5" id="KW-1133">Transmembrane helix</keyword>
<dbReference type="EMBL" id="JWZT01005339">
    <property type="protein sequence ID" value="KII61372.1"/>
    <property type="molecule type" value="Genomic_DNA"/>
</dbReference>
<evidence type="ECO:0000313" key="7">
    <source>
        <dbReference type="EMBL" id="KII61372.1"/>
    </source>
</evidence>
<protein>
    <submittedName>
        <fullName evidence="7">Apoptosis-inducing factor 1, mitochondrial</fullName>
    </submittedName>
</protein>
<comment type="caution">
    <text evidence="7">The sequence shown here is derived from an EMBL/GenBank/DDBJ whole genome shotgun (WGS) entry which is preliminary data.</text>
</comment>
<dbReference type="AlphaFoldDB" id="A0A0C2IWX7"/>
<dbReference type="PANTHER" id="PTHR43557">
    <property type="entry name" value="APOPTOSIS-INDUCING FACTOR 1"/>
    <property type="match status" value="1"/>
</dbReference>
<keyword evidence="8" id="KW-1185">Reference proteome</keyword>
<keyword evidence="5" id="KW-0812">Transmembrane</keyword>
<keyword evidence="5" id="KW-0472">Membrane</keyword>
<sequence>MISRTIIRAFRLFEKRYIRSHLVPFAAGCILSGVTVSILAKKRDALKCFDEKQAVDVNHEDQIVDDVKDHLPPTVPYIIIGNGTAAYYTAVSIMSTDHKAKVILNRNAFFLKYLKESLESLEGLDQKYSFPYFEQAVPFSSLLSDDQGHVSYFVNTTVTEIDSDEKKITLDGGEIMHYSKLIIANEMKEIPHPILKSDLSDKILKISNVDDYSALVLALKNQPKVVTILGSNAHAFSLGVSISKLIPGSHVYVINEGPSILDLLPPHLKDKMVEYFAKKNLFIKPGKVENASTVDGKLILGIDDSKIECDLVALFNSKIVDDRYVGGKDCKGIKCLQSTTLGRAGYFVDVDQLGIETDILTAGDNSCYKTEVPLAFEPAGFEYSYTTASVAGKNACGSIEKYTYLPFKICNITDRLRYQLVGDCSPSLETVSVWKTGPKDIVTRPGIVLYHQDGLVVGMMLWNINNKLDLADEVISSKTKIEDSVEVAKWFLPRSDLNVEEVSKIIPVDDPKY</sequence>
<proteinExistence type="inferred from homology"/>
<dbReference type="GO" id="GO:0071949">
    <property type="term" value="F:FAD binding"/>
    <property type="evidence" value="ECO:0007669"/>
    <property type="project" value="TreeGrafter"/>
</dbReference>
<keyword evidence="3" id="KW-0274">FAD</keyword>
<dbReference type="Gene3D" id="3.50.50.60">
    <property type="entry name" value="FAD/NAD(P)-binding domain"/>
    <property type="match status" value="2"/>
</dbReference>
<dbReference type="SUPFAM" id="SSF51905">
    <property type="entry name" value="FAD/NAD(P)-binding domain"/>
    <property type="match status" value="1"/>
</dbReference>
<evidence type="ECO:0000256" key="3">
    <source>
        <dbReference type="ARBA" id="ARBA00022827"/>
    </source>
</evidence>
<comment type="similarity">
    <text evidence="1">Belongs to the FAD-dependent oxidoreductase family.</text>
</comment>
<evidence type="ECO:0000256" key="2">
    <source>
        <dbReference type="ARBA" id="ARBA00022630"/>
    </source>
</evidence>
<dbReference type="GO" id="GO:0016174">
    <property type="term" value="F:NAD(P)H oxidase H2O2-forming activity"/>
    <property type="evidence" value="ECO:0007669"/>
    <property type="project" value="TreeGrafter"/>
</dbReference>
<dbReference type="GO" id="GO:0012501">
    <property type="term" value="P:programmed cell death"/>
    <property type="evidence" value="ECO:0007669"/>
    <property type="project" value="TreeGrafter"/>
</dbReference>
<feature type="domain" description="FAD/NAD(P)-binding" evidence="6">
    <location>
        <begin position="77"/>
        <end position="314"/>
    </location>
</feature>
<dbReference type="InterPro" id="IPR050446">
    <property type="entry name" value="FAD-oxidoreductase/Apoptosis"/>
</dbReference>
<evidence type="ECO:0000259" key="6">
    <source>
        <dbReference type="Pfam" id="PF07992"/>
    </source>
</evidence>
<dbReference type="OMA" id="RSIFFEH"/>
<dbReference type="GO" id="GO:0033108">
    <property type="term" value="P:mitochondrial respiratory chain complex assembly"/>
    <property type="evidence" value="ECO:0007669"/>
    <property type="project" value="TreeGrafter"/>
</dbReference>
<name>A0A0C2IWX7_THEKT</name>
<dbReference type="Gene3D" id="3.30.390.30">
    <property type="match status" value="1"/>
</dbReference>
<accession>A0A0C2IWX7</accession>
<dbReference type="GO" id="GO:0005739">
    <property type="term" value="C:mitochondrion"/>
    <property type="evidence" value="ECO:0007669"/>
    <property type="project" value="TreeGrafter"/>
</dbReference>
<evidence type="ECO:0000256" key="4">
    <source>
        <dbReference type="ARBA" id="ARBA00023002"/>
    </source>
</evidence>
<organism evidence="7 8">
    <name type="scientific">Thelohanellus kitauei</name>
    <name type="common">Myxosporean</name>
    <dbReference type="NCBI Taxonomy" id="669202"/>
    <lineage>
        <taxon>Eukaryota</taxon>
        <taxon>Metazoa</taxon>
        <taxon>Cnidaria</taxon>
        <taxon>Myxozoa</taxon>
        <taxon>Myxosporea</taxon>
        <taxon>Bivalvulida</taxon>
        <taxon>Platysporina</taxon>
        <taxon>Myxobolidae</taxon>
        <taxon>Thelohanellus</taxon>
    </lineage>
</organism>
<dbReference type="InterPro" id="IPR023753">
    <property type="entry name" value="FAD/NAD-binding_dom"/>
</dbReference>
<feature type="transmembrane region" description="Helical" evidence="5">
    <location>
        <begin position="21"/>
        <end position="40"/>
    </location>
</feature>
<dbReference type="SUPFAM" id="SSF55424">
    <property type="entry name" value="FAD/NAD-linked reductases, dimerisation (C-terminal) domain"/>
    <property type="match status" value="1"/>
</dbReference>
<keyword evidence="2" id="KW-0285">Flavoprotein</keyword>
<evidence type="ECO:0000313" key="8">
    <source>
        <dbReference type="Proteomes" id="UP000031668"/>
    </source>
</evidence>
<dbReference type="Pfam" id="PF07992">
    <property type="entry name" value="Pyr_redox_2"/>
    <property type="match status" value="1"/>
</dbReference>
<dbReference type="PANTHER" id="PTHR43557:SF4">
    <property type="entry name" value="APOPTOSIS-INDUCING FACTOR 1, MITOCHONDRIAL"/>
    <property type="match status" value="1"/>
</dbReference>
<evidence type="ECO:0000256" key="1">
    <source>
        <dbReference type="ARBA" id="ARBA00006442"/>
    </source>
</evidence>